<accession>A0A067NEC2</accession>
<dbReference type="GO" id="GO:0016020">
    <property type="term" value="C:membrane"/>
    <property type="evidence" value="ECO:0007669"/>
    <property type="project" value="InterPro"/>
</dbReference>
<reference evidence="20" key="1">
    <citation type="journal article" date="2014" name="Proc. Natl. Acad. Sci. U.S.A.">
        <title>Extensive sampling of basidiomycete genomes demonstrates inadequacy of the white-rot/brown-rot paradigm for wood decay fungi.</title>
        <authorList>
            <person name="Riley R."/>
            <person name="Salamov A.A."/>
            <person name="Brown D.W."/>
            <person name="Nagy L.G."/>
            <person name="Floudas D."/>
            <person name="Held B.W."/>
            <person name="Levasseur A."/>
            <person name="Lombard V."/>
            <person name="Morin E."/>
            <person name="Otillar R."/>
            <person name="Lindquist E.A."/>
            <person name="Sun H."/>
            <person name="LaButti K.M."/>
            <person name="Schmutz J."/>
            <person name="Jabbour D."/>
            <person name="Luo H."/>
            <person name="Baker S.E."/>
            <person name="Pisabarro A.G."/>
            <person name="Walton J.D."/>
            <person name="Blanchette R.A."/>
            <person name="Henrissat B."/>
            <person name="Martin F."/>
            <person name="Cullen D."/>
            <person name="Hibbett D.S."/>
            <person name="Grigoriev I.V."/>
        </authorList>
    </citation>
    <scope>NUCLEOTIDE SEQUENCE [LARGE SCALE GENOMIC DNA]</scope>
    <source>
        <strain evidence="20">PC15</strain>
    </source>
</reference>
<dbReference type="STRING" id="1137138.A0A067NEC2"/>
<dbReference type="FunFam" id="2.10.70.80:FF:000001">
    <property type="entry name" value="Sortilin-related VPS10 domain-containing receptor 1"/>
    <property type="match status" value="1"/>
</dbReference>
<keyword evidence="8 16" id="KW-0472">Membrane</keyword>
<dbReference type="HOGENOM" id="CLU_000700_0_0_1"/>
<evidence type="ECO:0000256" key="11">
    <source>
        <dbReference type="ARBA" id="ARBA00025569"/>
    </source>
</evidence>
<dbReference type="GO" id="GO:0005829">
    <property type="term" value="C:cytosol"/>
    <property type="evidence" value="ECO:0007669"/>
    <property type="project" value="GOC"/>
</dbReference>
<evidence type="ECO:0000256" key="15">
    <source>
        <dbReference type="ARBA" id="ARBA00046293"/>
    </source>
</evidence>
<dbReference type="InterPro" id="IPR015943">
    <property type="entry name" value="WD40/YVTN_repeat-like_dom_sf"/>
</dbReference>
<keyword evidence="9" id="KW-0675">Receptor</keyword>
<dbReference type="InParanoid" id="A0A067NEC2"/>
<dbReference type="SMART" id="SM00602">
    <property type="entry name" value="VPS10"/>
    <property type="match status" value="2"/>
</dbReference>
<dbReference type="OrthoDB" id="443634at2759"/>
<dbReference type="Pfam" id="PF15901">
    <property type="entry name" value="Sortilin_C"/>
    <property type="match status" value="2"/>
</dbReference>
<dbReference type="CDD" id="cd15482">
    <property type="entry name" value="Sialidase_non-viral"/>
    <property type="match status" value="1"/>
</dbReference>
<evidence type="ECO:0000256" key="3">
    <source>
        <dbReference type="ARBA" id="ARBA00022692"/>
    </source>
</evidence>
<keyword evidence="6 16" id="KW-1133">Transmembrane helix</keyword>
<evidence type="ECO:0000256" key="9">
    <source>
        <dbReference type="ARBA" id="ARBA00023170"/>
    </source>
</evidence>
<keyword evidence="10" id="KW-0325">Glycoprotein</keyword>
<dbReference type="Pfam" id="PF15902">
    <property type="entry name" value="Sortilin-Vps10"/>
    <property type="match status" value="2"/>
</dbReference>
<comment type="subcellular location">
    <subcellularLocation>
        <location evidence="1">Golgi apparatus</location>
        <location evidence="1">trans-Golgi network membrane</location>
    </subcellularLocation>
    <subcellularLocation>
        <location evidence="15">Prevacuolar compartment membrane</location>
    </subcellularLocation>
</comment>
<keyword evidence="3 16" id="KW-0812">Transmembrane</keyword>
<dbReference type="Gene3D" id="2.130.10.10">
    <property type="entry name" value="YVTN repeat-like/Quinoprotein amine dehydrogenase"/>
    <property type="match status" value="3"/>
</dbReference>
<dbReference type="FunCoup" id="A0A067NEC2">
    <property type="interactions" value="115"/>
</dbReference>
<evidence type="ECO:0000256" key="12">
    <source>
        <dbReference type="ARBA" id="ARBA00031250"/>
    </source>
</evidence>
<keyword evidence="5" id="KW-0677">Repeat</keyword>
<evidence type="ECO:0000256" key="6">
    <source>
        <dbReference type="ARBA" id="ARBA00022989"/>
    </source>
</evidence>
<dbReference type="InterPro" id="IPR050310">
    <property type="entry name" value="VPS10-sortilin"/>
</dbReference>
<dbReference type="Gene3D" id="3.30.60.270">
    <property type="match status" value="2"/>
</dbReference>
<evidence type="ECO:0000256" key="14">
    <source>
        <dbReference type="ARBA" id="ARBA00031902"/>
    </source>
</evidence>
<name>A0A067NEC2_PLEO1</name>
<evidence type="ECO:0000313" key="20">
    <source>
        <dbReference type="Proteomes" id="UP000027073"/>
    </source>
</evidence>
<evidence type="ECO:0000256" key="8">
    <source>
        <dbReference type="ARBA" id="ARBA00023136"/>
    </source>
</evidence>
<dbReference type="GO" id="GO:0006895">
    <property type="term" value="P:Golgi to endosome transport"/>
    <property type="evidence" value="ECO:0007669"/>
    <property type="project" value="TreeGrafter"/>
</dbReference>
<dbReference type="Gene3D" id="2.10.70.80">
    <property type="match status" value="2"/>
</dbReference>
<dbReference type="EMBL" id="KL198009">
    <property type="protein sequence ID" value="KDQ26353.1"/>
    <property type="molecule type" value="Genomic_DNA"/>
</dbReference>
<dbReference type="GO" id="GO:0005794">
    <property type="term" value="C:Golgi apparatus"/>
    <property type="evidence" value="ECO:0007669"/>
    <property type="project" value="UniProtKB-SubCell"/>
</dbReference>
<gene>
    <name evidence="19" type="ORF">PLEOSDRAFT_1065770</name>
</gene>
<evidence type="ECO:0000256" key="17">
    <source>
        <dbReference type="SAM" id="SignalP"/>
    </source>
</evidence>
<dbReference type="PANTHER" id="PTHR12106:SF27">
    <property type="entry name" value="SORTILIN-RELATED RECEPTOR"/>
    <property type="match status" value="1"/>
</dbReference>
<dbReference type="InterPro" id="IPR031778">
    <property type="entry name" value="Sortilin_N"/>
</dbReference>
<evidence type="ECO:0000256" key="10">
    <source>
        <dbReference type="ARBA" id="ARBA00023180"/>
    </source>
</evidence>
<feature type="transmembrane region" description="Helical" evidence="16">
    <location>
        <begin position="1356"/>
        <end position="1378"/>
    </location>
</feature>
<evidence type="ECO:0000259" key="18">
    <source>
        <dbReference type="SMART" id="SM00602"/>
    </source>
</evidence>
<sequence length="1460" mass="164658">MITRHWVSSLALLWCFCFALAQKPSHTITPFRNLPGGLFFFEDTQAVLYFDAIDGIVYVSSDEGKGWEQAQGVPKGVAKMIVPHPFNNHYAFILTNDKKHYRTADRGKSWQSFEMPAELALVSKPLSFHSDPAKYGYILYQGVVCERKGWAAKCHDETFYTTDAFSSEAKLLLKETSQCQYAHSSKDFKHEAHSDLVYCVAFDTSAHGHGHSLSSSRLFSTTDFGATAPKMEDLGIGREAKGVIAFAIVSKYAVVALRDLSGGNGGEMHLYVTVDTKTWAKARFPHASSAQLRENAYTMLESTTHSLAVDVVLQDKGAIGTLFVSNSNGTFFIESLKNTNRNDMGFVDYEKIYGVDGVGISNVVVNAQEVEGRNAHKEIKSVITFDDGRTWQPIRAPRSDDEGNRIKCDPSNSDECSIHFHSVTNPHNFGRVFSSPAPGIVMGVGSIGPRLLSYEECDTFVSTDAGVSWKMVRKDAHKYEIGDSGSILVAVNDEEGIDKVTYSTDLGKSWQDYDLGLRFRARALTTAPDSTSQKFILLAQIAKKDQTPETGRFAVIFLDFADTRKRKCEERDFEKWYARTSKDNECIMGHKQWYKRRKPDADCYVGDKFNDPVEHEENCECGNDDFECDYNYIRNGDSCEPAGPEPIPAGVCTTGDPDQTYWGSSGWRKIPGNTCVGGSKKDEKVEKKCAQAQPPEGDITHQTFEFSAAIVQHAYFKDSTVRRLETILVRLSDHSIWQSSNEGYTWTRLFENERFLAFYHHTYSNDRAYLITNTNKFFYTTDTGRTWNVLTAPTSPNTFHAQVLRFQPKSDYLIWTGDVDCDGPKCRAQAQYSIDNGRKWNYVDEYVRNCAWATDAALHTDPNQILCESYKDKKGSQRFFNQENPLQLVGGARFYKDRKVLFEHVVGFAKFSEFLVVAELMEGKNTLELQVSLDGVRFATGRFPSNMHPDTHAYTVLESSTNSLFLHMTMSEPPSPYWGSILKSNSNGTYFGLAIENVNRDDRGYVDFEKMIGLDGIALINVVGNAKEAPVSGRKSLQSRITHNDGGTWKPLVPPVKDSLGRPYECDTTKCALHIHGYTERADPRATYSTPSTVGLLMAVGNVGEHLETYTESDTFLSRDAGFTWEEVHKDAHLWEFGDSGSILIMANDEEPTDHVLFSTDEGLNWREYKFTDDKMRVRAIVTVPSDTSRKFILFGQLPRSSNSVAVQIDFSSLTLKQCVLNVEDPGKDDFELWSPSEERQERCLFGRQTLYHRRVRDVNCVVGKQPKVASRVVKNCECTRSDFECEFNHIKDANDNCVLVPGTEPLPNDESCNDDSGYWYDRTAYRKIPYSTCEGGQRLDRGTEHICPGFSGHSWFFWLFMLTLPFGFTALVAYYYYRRSGLARGTIRLPGDGAYRGRESGVLDTLASVPWFVLGLVGIAWEWVSSRFESTATNLRNRRGYRNIPIDEDAQVLRFEDED</sequence>
<comment type="function">
    <text evidence="11">Functions as a sorting receptor in the Golgi compartment required for the intracellular sorting and delivery of soluble vacuolar proteins, like carboxypeptidase Y (CPY) and proteinase A. Executes multiple rounds of sorting by cycling between the late Golgi and a prevacuolar endosome-like compartment.</text>
</comment>
<dbReference type="InterPro" id="IPR031777">
    <property type="entry name" value="Sortilin_C"/>
</dbReference>
<evidence type="ECO:0000256" key="5">
    <source>
        <dbReference type="ARBA" id="ARBA00022737"/>
    </source>
</evidence>
<dbReference type="SUPFAM" id="SSF110296">
    <property type="entry name" value="Oligoxyloglucan reducing end-specific cellobiohydrolase"/>
    <property type="match status" value="2"/>
</dbReference>
<dbReference type="Proteomes" id="UP000027073">
    <property type="component" value="Unassembled WGS sequence"/>
</dbReference>
<evidence type="ECO:0000256" key="2">
    <source>
        <dbReference type="ARBA" id="ARBA00015369"/>
    </source>
</evidence>
<dbReference type="GO" id="GO:0006623">
    <property type="term" value="P:protein targeting to vacuole"/>
    <property type="evidence" value="ECO:0007669"/>
    <property type="project" value="TreeGrafter"/>
</dbReference>
<evidence type="ECO:0000256" key="4">
    <source>
        <dbReference type="ARBA" id="ARBA00022729"/>
    </source>
</evidence>
<dbReference type="GO" id="GO:0006896">
    <property type="term" value="P:Golgi to vacuole transport"/>
    <property type="evidence" value="ECO:0007669"/>
    <property type="project" value="TreeGrafter"/>
</dbReference>
<feature type="domain" description="VPS10" evidence="18">
    <location>
        <begin position="725"/>
        <end position="1353"/>
    </location>
</feature>
<protein>
    <recommendedName>
        <fullName evidence="2">Vacuolar protein sorting/targeting protein 10</fullName>
    </recommendedName>
    <alternativeName>
        <fullName evidence="13">Carboxypeptidase Y receptor</fullName>
    </alternativeName>
    <alternativeName>
        <fullName evidence="12 14">Sortilin VPS10</fullName>
    </alternativeName>
</protein>
<feature type="domain" description="VPS10" evidence="18">
    <location>
        <begin position="46"/>
        <end position="694"/>
    </location>
</feature>
<evidence type="ECO:0000256" key="13">
    <source>
        <dbReference type="ARBA" id="ARBA00031354"/>
    </source>
</evidence>
<proteinExistence type="predicted"/>
<dbReference type="PANTHER" id="PTHR12106">
    <property type="entry name" value="SORTILIN RELATED"/>
    <property type="match status" value="1"/>
</dbReference>
<evidence type="ECO:0000256" key="1">
    <source>
        <dbReference type="ARBA" id="ARBA00004198"/>
    </source>
</evidence>
<dbReference type="FunFam" id="3.30.60.270:FF:000005">
    <property type="entry name" value="Sortilin"/>
    <property type="match status" value="2"/>
</dbReference>
<keyword evidence="4 17" id="KW-0732">Signal</keyword>
<keyword evidence="7" id="KW-0333">Golgi apparatus</keyword>
<evidence type="ECO:0000256" key="16">
    <source>
        <dbReference type="SAM" id="Phobius"/>
    </source>
</evidence>
<dbReference type="VEuPathDB" id="FungiDB:PLEOSDRAFT_1065770"/>
<organism evidence="19 20">
    <name type="scientific">Pleurotus ostreatus (strain PC15)</name>
    <name type="common">Oyster mushroom</name>
    <dbReference type="NCBI Taxonomy" id="1137138"/>
    <lineage>
        <taxon>Eukaryota</taxon>
        <taxon>Fungi</taxon>
        <taxon>Dikarya</taxon>
        <taxon>Basidiomycota</taxon>
        <taxon>Agaricomycotina</taxon>
        <taxon>Agaricomycetes</taxon>
        <taxon>Agaricomycetidae</taxon>
        <taxon>Agaricales</taxon>
        <taxon>Pleurotineae</taxon>
        <taxon>Pleurotaceae</taxon>
        <taxon>Pleurotus</taxon>
    </lineage>
</organism>
<dbReference type="InterPro" id="IPR006581">
    <property type="entry name" value="VPS10"/>
</dbReference>
<feature type="chain" id="PRO_5001642185" description="Vacuolar protein sorting/targeting protein 10" evidence="17">
    <location>
        <begin position="22"/>
        <end position="1460"/>
    </location>
</feature>
<feature type="signal peptide" evidence="17">
    <location>
        <begin position="1"/>
        <end position="21"/>
    </location>
</feature>
<evidence type="ECO:0000256" key="7">
    <source>
        <dbReference type="ARBA" id="ARBA00023034"/>
    </source>
</evidence>
<evidence type="ECO:0000313" key="19">
    <source>
        <dbReference type="EMBL" id="KDQ26353.1"/>
    </source>
</evidence>